<protein>
    <submittedName>
        <fullName evidence="3">Helix-turn-helix transcriptional regulator</fullName>
    </submittedName>
</protein>
<gene>
    <name evidence="3" type="ORF">GCM10010423_43580</name>
</gene>
<evidence type="ECO:0000259" key="2">
    <source>
        <dbReference type="PROSITE" id="PS50943"/>
    </source>
</evidence>
<feature type="compositionally biased region" description="Basic and acidic residues" evidence="1">
    <location>
        <begin position="288"/>
        <end position="297"/>
    </location>
</feature>
<name>A0ABP6BBK6_9ACTN</name>
<keyword evidence="4" id="KW-1185">Reference proteome</keyword>
<dbReference type="Gene3D" id="1.10.260.40">
    <property type="entry name" value="lambda repressor-like DNA-binding domains"/>
    <property type="match status" value="1"/>
</dbReference>
<dbReference type="InterPro" id="IPR001387">
    <property type="entry name" value="Cro/C1-type_HTH"/>
</dbReference>
<dbReference type="PANTHER" id="PTHR35010">
    <property type="entry name" value="BLL4672 PROTEIN-RELATED"/>
    <property type="match status" value="1"/>
</dbReference>
<evidence type="ECO:0000256" key="1">
    <source>
        <dbReference type="SAM" id="MobiDB-lite"/>
    </source>
</evidence>
<dbReference type="Proteomes" id="UP001501095">
    <property type="component" value="Unassembled WGS sequence"/>
</dbReference>
<comment type="caution">
    <text evidence="3">The sequence shown here is derived from an EMBL/GenBank/DDBJ whole genome shotgun (WGS) entry which is preliminary data.</text>
</comment>
<dbReference type="PROSITE" id="PS50943">
    <property type="entry name" value="HTH_CROC1"/>
    <property type="match status" value="1"/>
</dbReference>
<accession>A0ABP6BBK6</accession>
<dbReference type="Pfam" id="PF17765">
    <property type="entry name" value="MLTR_LBD"/>
    <property type="match status" value="1"/>
</dbReference>
<feature type="domain" description="HTH cro/C1-type" evidence="2">
    <location>
        <begin position="36"/>
        <end position="82"/>
    </location>
</feature>
<evidence type="ECO:0000313" key="3">
    <source>
        <dbReference type="EMBL" id="GAA2540700.1"/>
    </source>
</evidence>
<proteinExistence type="predicted"/>
<dbReference type="Pfam" id="PF13560">
    <property type="entry name" value="HTH_31"/>
    <property type="match status" value="1"/>
</dbReference>
<feature type="region of interest" description="Disordered" evidence="1">
    <location>
        <begin position="275"/>
        <end position="297"/>
    </location>
</feature>
<dbReference type="InterPro" id="IPR041413">
    <property type="entry name" value="MLTR_LBD"/>
</dbReference>
<dbReference type="SUPFAM" id="SSF47413">
    <property type="entry name" value="lambda repressor-like DNA-binding domains"/>
    <property type="match status" value="1"/>
</dbReference>
<dbReference type="CDD" id="cd00093">
    <property type="entry name" value="HTH_XRE"/>
    <property type="match status" value="1"/>
</dbReference>
<dbReference type="Gene3D" id="3.30.450.180">
    <property type="match status" value="1"/>
</dbReference>
<evidence type="ECO:0000313" key="4">
    <source>
        <dbReference type="Proteomes" id="UP001501095"/>
    </source>
</evidence>
<dbReference type="PANTHER" id="PTHR35010:SF2">
    <property type="entry name" value="BLL4672 PROTEIN"/>
    <property type="match status" value="1"/>
</dbReference>
<organism evidence="3 4">
    <name type="scientific">Streptomyces levis</name>
    <dbReference type="NCBI Taxonomy" id="285566"/>
    <lineage>
        <taxon>Bacteria</taxon>
        <taxon>Bacillati</taxon>
        <taxon>Actinomycetota</taxon>
        <taxon>Actinomycetes</taxon>
        <taxon>Kitasatosporales</taxon>
        <taxon>Streptomycetaceae</taxon>
        <taxon>Streptomyces</taxon>
    </lineage>
</organism>
<sequence length="297" mass="32768">MSEGPDLATMLRSWRARVRPEDVGSPFARGARRTPGLRREEVGWLAGVSPDYVKRLEQGRAHPSADVLRALSRALRLTDAEFKLACRLAGHAAELDGTVPQLIGPNVQRLLSRLADVPIAVFDAAWTLLEHNDLWAALHGETRRRAGRETNLVWRTFHNDPGRVRHPAPEDHRASLVADLRDVASRYPADRRLAAMISDLRRSNTDFARLWNGSAVAHHASERKTIDHPQVGAIELDCDVLSLHGADLRIIVFTAAPDSEAADKLRLLTVIGHQDMTSPTQTPSPPAHGEDRDLGTA</sequence>
<reference evidence="4" key="1">
    <citation type="journal article" date="2019" name="Int. J. Syst. Evol. Microbiol.">
        <title>The Global Catalogue of Microorganisms (GCM) 10K type strain sequencing project: providing services to taxonomists for standard genome sequencing and annotation.</title>
        <authorList>
            <consortium name="The Broad Institute Genomics Platform"/>
            <consortium name="The Broad Institute Genome Sequencing Center for Infectious Disease"/>
            <person name="Wu L."/>
            <person name="Ma J."/>
        </authorList>
    </citation>
    <scope>NUCLEOTIDE SEQUENCE [LARGE SCALE GENOMIC DNA]</scope>
    <source>
        <strain evidence="4">JCM 6924</strain>
    </source>
</reference>
<dbReference type="SMART" id="SM00530">
    <property type="entry name" value="HTH_XRE"/>
    <property type="match status" value="1"/>
</dbReference>
<dbReference type="EMBL" id="BAAATM010000013">
    <property type="protein sequence ID" value="GAA2540700.1"/>
    <property type="molecule type" value="Genomic_DNA"/>
</dbReference>
<dbReference type="InterPro" id="IPR010982">
    <property type="entry name" value="Lambda_DNA-bd_dom_sf"/>
</dbReference>